<dbReference type="OrthoDB" id="532012at2"/>
<dbReference type="RefSeq" id="WP_106304089.1">
    <property type="nucleotide sequence ID" value="NZ_PVWO01000111.1"/>
</dbReference>
<accession>A0A2T1GGF4</accession>
<reference evidence="1 2" key="1">
    <citation type="submission" date="2018-03" db="EMBL/GenBank/DDBJ databases">
        <title>The ancient ancestry and fast evolution of plastids.</title>
        <authorList>
            <person name="Moore K.R."/>
            <person name="Magnabosco C."/>
            <person name="Momper L."/>
            <person name="Gold D.A."/>
            <person name="Bosak T."/>
            <person name="Fournier G.P."/>
        </authorList>
    </citation>
    <scope>NUCLEOTIDE SEQUENCE [LARGE SCALE GENOMIC DNA]</scope>
    <source>
        <strain evidence="1 2">CCALA 037</strain>
    </source>
</reference>
<comment type="caution">
    <text evidence="1">The sequence shown here is derived from an EMBL/GenBank/DDBJ whole genome shotgun (WGS) entry which is preliminary data.</text>
</comment>
<dbReference type="Proteomes" id="UP000238937">
    <property type="component" value="Unassembled WGS sequence"/>
</dbReference>
<sequence>MKRFIVSILVSLIIIFGATNLVRVSPSIAATATAPAVEKGIDAIEQLKTTILPQIQNILTPEQQKQLETAVISDKGSIRKAFKSLMLTPDQKTKLAAVFKSLPKKEIFTSMTPAQKRQFFMTKNEIFLPTSEEIATSKSKPDK</sequence>
<evidence type="ECO:0000313" key="2">
    <source>
        <dbReference type="Proteomes" id="UP000238937"/>
    </source>
</evidence>
<proteinExistence type="predicted"/>
<organism evidence="1 2">
    <name type="scientific">Chamaesiphon polymorphus CCALA 037</name>
    <dbReference type="NCBI Taxonomy" id="2107692"/>
    <lineage>
        <taxon>Bacteria</taxon>
        <taxon>Bacillati</taxon>
        <taxon>Cyanobacteriota</taxon>
        <taxon>Cyanophyceae</taxon>
        <taxon>Gomontiellales</taxon>
        <taxon>Chamaesiphonaceae</taxon>
        <taxon>Chamaesiphon</taxon>
    </lineage>
</organism>
<evidence type="ECO:0000313" key="1">
    <source>
        <dbReference type="EMBL" id="PSB56714.1"/>
    </source>
</evidence>
<protein>
    <submittedName>
        <fullName evidence="1">Uncharacterized protein</fullName>
    </submittedName>
</protein>
<dbReference type="EMBL" id="PVWO01000111">
    <property type="protein sequence ID" value="PSB56714.1"/>
    <property type="molecule type" value="Genomic_DNA"/>
</dbReference>
<gene>
    <name evidence="1" type="ORF">C7B77_10940</name>
</gene>
<dbReference type="AlphaFoldDB" id="A0A2T1GGF4"/>
<keyword evidence="2" id="KW-1185">Reference proteome</keyword>
<name>A0A2T1GGF4_9CYAN</name>